<keyword evidence="1" id="KW-0732">Signal</keyword>
<feature type="signal peptide" evidence="1">
    <location>
        <begin position="1"/>
        <end position="18"/>
    </location>
</feature>
<dbReference type="EMBL" id="ML120385">
    <property type="protein sequence ID" value="RPA99687.1"/>
    <property type="molecule type" value="Genomic_DNA"/>
</dbReference>
<proteinExistence type="predicted"/>
<accession>A0A3N4JQZ5</accession>
<feature type="chain" id="PRO_5018274801" description="Hydrophobin" evidence="1">
    <location>
        <begin position="19"/>
        <end position="124"/>
    </location>
</feature>
<dbReference type="AlphaFoldDB" id="A0A3N4JQZ5"/>
<evidence type="ECO:0008006" key="4">
    <source>
        <dbReference type="Google" id="ProtNLM"/>
    </source>
</evidence>
<evidence type="ECO:0000256" key="1">
    <source>
        <dbReference type="SAM" id="SignalP"/>
    </source>
</evidence>
<name>A0A3N4JQZ5_9PEZI</name>
<sequence>MVAIKCLAILLFAAAVTAIPVAGDEHHDAGHDINLKDSSLKCKIPEQTLFCCNNARDTEATGIFAGVLDTDFIKCDALPINTWTVDAIIGQNKCKGKTACCHSESHQDGQFNIVTDCVSVAGIN</sequence>
<dbReference type="OrthoDB" id="5447443at2759"/>
<keyword evidence="3" id="KW-1185">Reference proteome</keyword>
<protein>
    <recommendedName>
        <fullName evidence="4">Hydrophobin</fullName>
    </recommendedName>
</protein>
<dbReference type="Proteomes" id="UP000276215">
    <property type="component" value="Unassembled WGS sequence"/>
</dbReference>
<evidence type="ECO:0000313" key="2">
    <source>
        <dbReference type="EMBL" id="RPA99687.1"/>
    </source>
</evidence>
<reference evidence="2 3" key="1">
    <citation type="journal article" date="2018" name="Nat. Ecol. Evol.">
        <title>Pezizomycetes genomes reveal the molecular basis of ectomycorrhizal truffle lifestyle.</title>
        <authorList>
            <person name="Murat C."/>
            <person name="Payen T."/>
            <person name="Noel B."/>
            <person name="Kuo A."/>
            <person name="Morin E."/>
            <person name="Chen J."/>
            <person name="Kohler A."/>
            <person name="Krizsan K."/>
            <person name="Balestrini R."/>
            <person name="Da Silva C."/>
            <person name="Montanini B."/>
            <person name="Hainaut M."/>
            <person name="Levati E."/>
            <person name="Barry K.W."/>
            <person name="Belfiori B."/>
            <person name="Cichocki N."/>
            <person name="Clum A."/>
            <person name="Dockter R.B."/>
            <person name="Fauchery L."/>
            <person name="Guy J."/>
            <person name="Iotti M."/>
            <person name="Le Tacon F."/>
            <person name="Lindquist E.A."/>
            <person name="Lipzen A."/>
            <person name="Malagnac F."/>
            <person name="Mello A."/>
            <person name="Molinier V."/>
            <person name="Miyauchi S."/>
            <person name="Poulain J."/>
            <person name="Riccioni C."/>
            <person name="Rubini A."/>
            <person name="Sitrit Y."/>
            <person name="Splivallo R."/>
            <person name="Traeger S."/>
            <person name="Wang M."/>
            <person name="Zifcakova L."/>
            <person name="Wipf D."/>
            <person name="Zambonelli A."/>
            <person name="Paolocci F."/>
            <person name="Nowrousian M."/>
            <person name="Ottonello S."/>
            <person name="Baldrian P."/>
            <person name="Spatafora J.W."/>
            <person name="Henrissat B."/>
            <person name="Nagy L.G."/>
            <person name="Aury J.M."/>
            <person name="Wincker P."/>
            <person name="Grigoriev I.V."/>
            <person name="Bonfante P."/>
            <person name="Martin F.M."/>
        </authorList>
    </citation>
    <scope>NUCLEOTIDE SEQUENCE [LARGE SCALE GENOMIC DNA]</scope>
    <source>
        <strain evidence="2 3">120613-1</strain>
    </source>
</reference>
<gene>
    <name evidence="2" type="ORF">L873DRAFT_1843365</name>
</gene>
<organism evidence="2 3">
    <name type="scientific">Choiromyces venosus 120613-1</name>
    <dbReference type="NCBI Taxonomy" id="1336337"/>
    <lineage>
        <taxon>Eukaryota</taxon>
        <taxon>Fungi</taxon>
        <taxon>Dikarya</taxon>
        <taxon>Ascomycota</taxon>
        <taxon>Pezizomycotina</taxon>
        <taxon>Pezizomycetes</taxon>
        <taxon>Pezizales</taxon>
        <taxon>Tuberaceae</taxon>
        <taxon>Choiromyces</taxon>
    </lineage>
</organism>
<evidence type="ECO:0000313" key="3">
    <source>
        <dbReference type="Proteomes" id="UP000276215"/>
    </source>
</evidence>